<dbReference type="AlphaFoldDB" id="A0A151IY62"/>
<dbReference type="Proteomes" id="UP000078492">
    <property type="component" value="Unassembled WGS sequence"/>
</dbReference>
<gene>
    <name evidence="1" type="ORF">ALC57_14621</name>
</gene>
<dbReference type="EMBL" id="KQ980781">
    <property type="protein sequence ID" value="KYN13190.1"/>
    <property type="molecule type" value="Genomic_DNA"/>
</dbReference>
<keyword evidence="2" id="KW-1185">Reference proteome</keyword>
<evidence type="ECO:0000313" key="2">
    <source>
        <dbReference type="Proteomes" id="UP000078492"/>
    </source>
</evidence>
<reference evidence="1 2" key="1">
    <citation type="submission" date="2015-09" db="EMBL/GenBank/DDBJ databases">
        <title>Trachymyrmex cornetzi WGS genome.</title>
        <authorList>
            <person name="Nygaard S."/>
            <person name="Hu H."/>
            <person name="Boomsma J."/>
            <person name="Zhang G."/>
        </authorList>
    </citation>
    <scope>NUCLEOTIDE SEQUENCE [LARGE SCALE GENOMIC DNA]</scope>
    <source>
        <strain evidence="1">Tcor2-1</strain>
        <tissue evidence="1">Whole body</tissue>
    </source>
</reference>
<protein>
    <submittedName>
        <fullName evidence="1">Uncharacterized protein</fullName>
    </submittedName>
</protein>
<proteinExistence type="predicted"/>
<evidence type="ECO:0000313" key="1">
    <source>
        <dbReference type="EMBL" id="KYN13190.1"/>
    </source>
</evidence>
<accession>A0A151IY62</accession>
<sequence>MALLSLTPTPTPLLQRGGAHDSHLRLSTTLPLLQGRTTLTFDSHPTPPYSRVARLSPLESCAPLKQAGGGVRVEGECRKALKQIDKFFDIMSAIYPLDNVNIDQNS</sequence>
<name>A0A151IY62_9HYME</name>
<organism evidence="1 2">
    <name type="scientific">Trachymyrmex cornetzi</name>
    <dbReference type="NCBI Taxonomy" id="471704"/>
    <lineage>
        <taxon>Eukaryota</taxon>
        <taxon>Metazoa</taxon>
        <taxon>Ecdysozoa</taxon>
        <taxon>Arthropoda</taxon>
        <taxon>Hexapoda</taxon>
        <taxon>Insecta</taxon>
        <taxon>Pterygota</taxon>
        <taxon>Neoptera</taxon>
        <taxon>Endopterygota</taxon>
        <taxon>Hymenoptera</taxon>
        <taxon>Apocrita</taxon>
        <taxon>Aculeata</taxon>
        <taxon>Formicoidea</taxon>
        <taxon>Formicidae</taxon>
        <taxon>Myrmicinae</taxon>
        <taxon>Trachymyrmex</taxon>
    </lineage>
</organism>